<dbReference type="InterPro" id="IPR006176">
    <property type="entry name" value="3-OHacyl-CoA_DH_NAD-bd"/>
</dbReference>
<dbReference type="Pfam" id="PF02737">
    <property type="entry name" value="3HCDH_N"/>
    <property type="match status" value="1"/>
</dbReference>
<keyword evidence="2" id="KW-0560">Oxidoreductase</keyword>
<dbReference type="OrthoDB" id="5958943at2759"/>
<accession>A0A9P8L3J9</accession>
<evidence type="ECO:0000259" key="4">
    <source>
        <dbReference type="Pfam" id="PF00725"/>
    </source>
</evidence>
<dbReference type="SUPFAM" id="SSF51735">
    <property type="entry name" value="NAD(P)-binding Rossmann-fold domains"/>
    <property type="match status" value="1"/>
</dbReference>
<dbReference type="Pfam" id="PF00725">
    <property type="entry name" value="3HCDH"/>
    <property type="match status" value="1"/>
</dbReference>
<dbReference type="Gene3D" id="3.40.50.720">
    <property type="entry name" value="NAD(P)-binding Rossmann-like Domain"/>
    <property type="match status" value="1"/>
</dbReference>
<dbReference type="EMBL" id="JAGHQL010000059">
    <property type="protein sequence ID" value="KAH0542172.1"/>
    <property type="molecule type" value="Genomic_DNA"/>
</dbReference>
<dbReference type="AlphaFoldDB" id="A0A9P8L3J9"/>
<proteinExistence type="inferred from homology"/>
<dbReference type="InterPro" id="IPR008927">
    <property type="entry name" value="6-PGluconate_DH-like_C_sf"/>
</dbReference>
<feature type="compositionally biased region" description="Pro residues" evidence="3">
    <location>
        <begin position="360"/>
        <end position="372"/>
    </location>
</feature>
<dbReference type="InterPro" id="IPR036291">
    <property type="entry name" value="NAD(P)-bd_dom_sf"/>
</dbReference>
<comment type="caution">
    <text evidence="6">The sequence shown here is derived from an EMBL/GenBank/DDBJ whole genome shotgun (WGS) entry which is preliminary data.</text>
</comment>
<dbReference type="InterPro" id="IPR006180">
    <property type="entry name" value="3-OHacyl-CoA_DH_CS"/>
</dbReference>
<dbReference type="InterPro" id="IPR013328">
    <property type="entry name" value="6PGD_dom2"/>
</dbReference>
<dbReference type="InterPro" id="IPR006108">
    <property type="entry name" value="3HC_DH_C"/>
</dbReference>
<dbReference type="PANTHER" id="PTHR48075">
    <property type="entry name" value="3-HYDROXYACYL-COA DEHYDROGENASE FAMILY PROTEIN"/>
    <property type="match status" value="1"/>
</dbReference>
<sequence>MSYPVFRRQLLRNVPAVRNVRWFSAIPIAGLEEVKRLGVVGAALVAAQKAHVPVTLVDNNKAAIDKSLSFMGKLLEKDVAKQRISKEDADAARARISPTTDMDNLSEADFVIEAVPEIPDLKFSIFSRLAQICPPHAILATNTSSISITRIAASTTNNNPRDLSAASRVISTHFMNPVPVQKGVEIITGLQTSEATVHAALTFVKRMGKIPSRSADSPGFLANRILMPYINEAIICLETGVGGKEDIDSIMKNGTNVPMGPLQLADFIGIDTCLSIMNVLYEETGDSKYRPAVLMKNMNFLKTFSNEKIIGNTSALNTAPRLRAENKNPNAPYELKHRRTSAICLPRSPRTGERSGYRITPPPPLPRIPPTYAPRRSNPSRERDVPRPLLRNSFGRDSRNQPSRREENLLQLPAVPEMPQVGQVMHRQGSSALAGRFVPEGNMPQGQSRGLTPSRLPRSISSNWRLNEPPIFRPHTQGDKEKSPQRLTTARLTPSVTAALSSTEPRPREGYLSPLVAEPAHIPPAGLEGQKSVESAASDDTSTSHHQYKHSDAVYMPRSSTDWRVHANAMLDPPRPVYMAPQRLTTTYLTPYAAVMPPRVRHTQPTAYWSGRFTALNDRFRNEDMILTANRRMTEERRTRRIFIHLESLCVTREAKESLKAFEGVYMLQHSHLQLSEDNKGDKDERMNILKRIIGHLKRKTSGG</sequence>
<dbReference type="GO" id="GO:0016616">
    <property type="term" value="F:oxidoreductase activity, acting on the CH-OH group of donors, NAD or NADP as acceptor"/>
    <property type="evidence" value="ECO:0007669"/>
    <property type="project" value="InterPro"/>
</dbReference>
<dbReference type="SUPFAM" id="SSF48179">
    <property type="entry name" value="6-phosphogluconate dehydrogenase C-terminal domain-like"/>
    <property type="match status" value="1"/>
</dbReference>
<reference evidence="6" key="1">
    <citation type="submission" date="2021-03" db="EMBL/GenBank/DDBJ databases">
        <title>Comparative genomics and phylogenomic investigation of the class Geoglossomycetes provide insights into ecological specialization and systematics.</title>
        <authorList>
            <person name="Melie T."/>
            <person name="Pirro S."/>
            <person name="Miller A.N."/>
            <person name="Quandt A."/>
        </authorList>
    </citation>
    <scope>NUCLEOTIDE SEQUENCE</scope>
    <source>
        <strain evidence="6">GBOQ0MN5Z8</strain>
    </source>
</reference>
<dbReference type="PROSITE" id="PS00067">
    <property type="entry name" value="3HCDH"/>
    <property type="match status" value="1"/>
</dbReference>
<evidence type="ECO:0000259" key="5">
    <source>
        <dbReference type="Pfam" id="PF02737"/>
    </source>
</evidence>
<evidence type="ECO:0000313" key="7">
    <source>
        <dbReference type="Proteomes" id="UP000698800"/>
    </source>
</evidence>
<feature type="compositionally biased region" description="Basic and acidic residues" evidence="3">
    <location>
        <begin position="394"/>
        <end position="408"/>
    </location>
</feature>
<dbReference type="PANTHER" id="PTHR48075:SF5">
    <property type="entry name" value="3-HYDROXYBUTYRYL-COA DEHYDROGENASE"/>
    <property type="match status" value="1"/>
</dbReference>
<dbReference type="Proteomes" id="UP000698800">
    <property type="component" value="Unassembled WGS sequence"/>
</dbReference>
<evidence type="ECO:0000256" key="1">
    <source>
        <dbReference type="ARBA" id="ARBA00009463"/>
    </source>
</evidence>
<dbReference type="Gene3D" id="1.10.1040.10">
    <property type="entry name" value="N-(1-d-carboxylethyl)-l-norvaline Dehydrogenase, domain 2"/>
    <property type="match status" value="1"/>
</dbReference>
<feature type="domain" description="3-hydroxyacyl-CoA dehydrogenase C-terminal" evidence="4">
    <location>
        <begin position="219"/>
        <end position="302"/>
    </location>
</feature>
<evidence type="ECO:0008006" key="8">
    <source>
        <dbReference type="Google" id="ProtNLM"/>
    </source>
</evidence>
<feature type="region of interest" description="Disordered" evidence="3">
    <location>
        <begin position="320"/>
        <end position="549"/>
    </location>
</feature>
<gene>
    <name evidence="6" type="ORF">FGG08_003393</name>
</gene>
<evidence type="ECO:0000313" key="6">
    <source>
        <dbReference type="EMBL" id="KAH0542172.1"/>
    </source>
</evidence>
<organism evidence="6 7">
    <name type="scientific">Glutinoglossum americanum</name>
    <dbReference type="NCBI Taxonomy" id="1670608"/>
    <lineage>
        <taxon>Eukaryota</taxon>
        <taxon>Fungi</taxon>
        <taxon>Dikarya</taxon>
        <taxon>Ascomycota</taxon>
        <taxon>Pezizomycotina</taxon>
        <taxon>Geoglossomycetes</taxon>
        <taxon>Geoglossales</taxon>
        <taxon>Geoglossaceae</taxon>
        <taxon>Glutinoglossum</taxon>
    </lineage>
</organism>
<feature type="domain" description="3-hydroxyacyl-CoA dehydrogenase NAD binding" evidence="5">
    <location>
        <begin position="41"/>
        <end position="212"/>
    </location>
</feature>
<protein>
    <recommendedName>
        <fullName evidence="8">3-hydroxyacyl-CoA dehydrogenase</fullName>
    </recommendedName>
</protein>
<feature type="compositionally biased region" description="Polar residues" evidence="3">
    <location>
        <begin position="532"/>
        <end position="545"/>
    </location>
</feature>
<dbReference type="GO" id="GO:0070403">
    <property type="term" value="F:NAD+ binding"/>
    <property type="evidence" value="ECO:0007669"/>
    <property type="project" value="InterPro"/>
</dbReference>
<name>A0A9P8L3J9_9PEZI</name>
<comment type="similarity">
    <text evidence="1">Belongs to the 3-hydroxyacyl-CoA dehydrogenase family.</text>
</comment>
<feature type="compositionally biased region" description="Polar residues" evidence="3">
    <location>
        <begin position="485"/>
        <end position="504"/>
    </location>
</feature>
<evidence type="ECO:0000256" key="2">
    <source>
        <dbReference type="ARBA" id="ARBA00023002"/>
    </source>
</evidence>
<keyword evidence="7" id="KW-1185">Reference proteome</keyword>
<evidence type="ECO:0000256" key="3">
    <source>
        <dbReference type="SAM" id="MobiDB-lite"/>
    </source>
</evidence>
<dbReference type="GO" id="GO:0006631">
    <property type="term" value="P:fatty acid metabolic process"/>
    <property type="evidence" value="ECO:0007669"/>
    <property type="project" value="InterPro"/>
</dbReference>